<evidence type="ECO:0000313" key="1">
    <source>
        <dbReference type="EMBL" id="KAI9451722.1"/>
    </source>
</evidence>
<gene>
    <name evidence="1" type="ORF">F5148DRAFT_1289980</name>
</gene>
<dbReference type="EMBL" id="JAGFNK010000363">
    <property type="protein sequence ID" value="KAI9451722.1"/>
    <property type="molecule type" value="Genomic_DNA"/>
</dbReference>
<comment type="caution">
    <text evidence="1">The sequence shown here is derived from an EMBL/GenBank/DDBJ whole genome shotgun (WGS) entry which is preliminary data.</text>
</comment>
<dbReference type="Proteomes" id="UP001207468">
    <property type="component" value="Unassembled WGS sequence"/>
</dbReference>
<sequence>MQPVVAQDRALVNTAQSKHAVLSSINMGDVQWTNGFWAERFAVCKDSMVPRLWQTYNDAKLCHSFENFRIAAGLDTGSFKGPSFHDGDFYKTLEAVAALYASTKDKQLDAMMDKAIAIIAKAQRADGYIYTKALIEQKETGKAKVLADRLSFEAYNFGHLMTAACVHYRATGKTTLLTVAQKAADFLIQFYNKATPEQARNAICPSHYMGLVELYRATHQQQYLDLAVKLINIRGVAEGTDDNSDRVPFRDMKQVMGHAVRANYLFAGAADVYAETGDTSLLRTLDMAWDEVVNHKMYITGGCGALYDGVSNDGTSYNPDTVQKIHQAYGRDYQLPNTSAHNETCANIGNLLWNWRMLEVSGDARYMDILEQTLYNSILSGISLDGTKFFYTNPLRVSDDLPYSLRWTGGRSPYISLSNCCPPNVVRTIAEVSDYAYSISSGGLYVNLYGSNTLHTTIQNGSPLQVTQQSGYPWDGKVDLTIQSLPAANFAVYLRIPGWCKQAVVLLNGKPYAAVLTPGTYAAIQHNWQSGDRVELQLDMPVELIESNPLVEETRNQVAVKRGPVVYCVESMDIPAGEKISNLLVPVQAQFTATAMQVGNSTITALRATVQTTHTRWNNTLYQPVNTTNNTSPVTIQLIPYYAWANRGHSEMTTYYIETPLHPEAAAMVLAGEQSSGTFVAVPGETEELKARFAARVEQVQQLDTVTEPAIPGSISKTGLYNRALIKVSWSIENFGYNLPVLISTLQGNLYELKQFTGLKLVDIELPASYAEHFAGPAFGIAGCRALTGVQQRPLIGTIIKPSIGLTPQQTADMVEVLAGAGIDFIKDDELLSASANSGFNDRVDAIMQVINRHADKTGKKVMYAFNISGDIEEMQQRYEKIVNSGGTCAMISINSVGMAGVRKIGGLRQLAIHGHRNGWGMINRHPLLGIDFRAYQKLWRLAGVDQLHVNGIQNKFWEGDDSVVSSIEACLTPLFHHATVMPVVSSGQWGGQAPETWRRTHTTDLLYMAGGGIMAHPGGAAAGVVALQQAWQAAVDGLSIEQAAAKYTEFGQSVEKFGK</sequence>
<organism evidence="1 2">
    <name type="scientific">Russula earlei</name>
    <dbReference type="NCBI Taxonomy" id="71964"/>
    <lineage>
        <taxon>Eukaryota</taxon>
        <taxon>Fungi</taxon>
        <taxon>Dikarya</taxon>
        <taxon>Basidiomycota</taxon>
        <taxon>Agaricomycotina</taxon>
        <taxon>Agaricomycetes</taxon>
        <taxon>Russulales</taxon>
        <taxon>Russulaceae</taxon>
        <taxon>Russula</taxon>
    </lineage>
</organism>
<reference evidence="1" key="1">
    <citation type="submission" date="2021-03" db="EMBL/GenBank/DDBJ databases">
        <title>Evolutionary priming and transition to the ectomycorrhizal habit in an iconic lineage of mushroom-forming fungi: is preadaptation a requirement?</title>
        <authorList>
            <consortium name="DOE Joint Genome Institute"/>
            <person name="Looney B.P."/>
            <person name="Miyauchi S."/>
            <person name="Morin E."/>
            <person name="Drula E."/>
            <person name="Courty P.E."/>
            <person name="Chicoki N."/>
            <person name="Fauchery L."/>
            <person name="Kohler A."/>
            <person name="Kuo A."/>
            <person name="LaButti K."/>
            <person name="Pangilinan J."/>
            <person name="Lipzen A."/>
            <person name="Riley R."/>
            <person name="Andreopoulos W."/>
            <person name="He G."/>
            <person name="Johnson J."/>
            <person name="Barry K.W."/>
            <person name="Grigoriev I.V."/>
            <person name="Nagy L."/>
            <person name="Hibbett D."/>
            <person name="Henrissat B."/>
            <person name="Matheny P.B."/>
            <person name="Labbe J."/>
            <person name="Martin A.F."/>
        </authorList>
    </citation>
    <scope>NUCLEOTIDE SEQUENCE</scope>
    <source>
        <strain evidence="1">BPL698</strain>
    </source>
</reference>
<protein>
    <submittedName>
        <fullName evidence="1">Uncharacterized protein</fullName>
    </submittedName>
</protein>
<name>A0ACC0TX40_9AGAM</name>
<proteinExistence type="predicted"/>
<accession>A0ACC0TX40</accession>
<evidence type="ECO:0000313" key="2">
    <source>
        <dbReference type="Proteomes" id="UP001207468"/>
    </source>
</evidence>
<keyword evidence="2" id="KW-1185">Reference proteome</keyword>